<evidence type="ECO:0000313" key="3">
    <source>
        <dbReference type="Proteomes" id="UP000271339"/>
    </source>
</evidence>
<proteinExistence type="predicted"/>
<reference evidence="2 3" key="1">
    <citation type="submission" date="2018-10" db="EMBL/GenBank/DDBJ databases">
        <title>Genomic Encyclopedia of Archaeal and Bacterial Type Strains, Phase II (KMG-II): from individual species to whole genera.</title>
        <authorList>
            <person name="Goeker M."/>
        </authorList>
    </citation>
    <scope>NUCLEOTIDE SEQUENCE [LARGE SCALE GENOMIC DNA]</scope>
    <source>
        <strain evidence="2 3">DSM 23424</strain>
    </source>
</reference>
<sequence>MKIHYSYKLFSFLSILLWSFTHSFAQVGINTTTPRTTLEVGGDLRVSESLEIGTLNPLVDADTSTFLIQNNSNYIKSLDVSNPTGAALGYIQEYVITNPELDWVRDFNTGIDSKDYVLIVLSASYDLELKISTSSNAVDNSSLPYTATFIQGNKWHIIADYPMVANKDTSAIGTWTITTLIFSKDLSKQLGSLNIPMLNASTGSALSPIID</sequence>
<keyword evidence="1" id="KW-0732">Signal</keyword>
<feature type="signal peptide" evidence="1">
    <location>
        <begin position="1"/>
        <end position="25"/>
    </location>
</feature>
<feature type="chain" id="PRO_5018138959" evidence="1">
    <location>
        <begin position="26"/>
        <end position="211"/>
    </location>
</feature>
<evidence type="ECO:0000313" key="2">
    <source>
        <dbReference type="EMBL" id="RMA64416.1"/>
    </source>
</evidence>
<protein>
    <submittedName>
        <fullName evidence="2">Uncharacterized protein</fullName>
    </submittedName>
</protein>
<comment type="caution">
    <text evidence="2">The sequence shown here is derived from an EMBL/GenBank/DDBJ whole genome shotgun (WGS) entry which is preliminary data.</text>
</comment>
<dbReference type="AlphaFoldDB" id="A0A3L9YUS5"/>
<organism evidence="2 3">
    <name type="scientific">Ulvibacter antarcticus</name>
    <dbReference type="NCBI Taxonomy" id="442714"/>
    <lineage>
        <taxon>Bacteria</taxon>
        <taxon>Pseudomonadati</taxon>
        <taxon>Bacteroidota</taxon>
        <taxon>Flavobacteriia</taxon>
        <taxon>Flavobacteriales</taxon>
        <taxon>Flavobacteriaceae</taxon>
        <taxon>Ulvibacter</taxon>
    </lineage>
</organism>
<accession>A0A3L9YUS5</accession>
<dbReference type="Proteomes" id="UP000271339">
    <property type="component" value="Unassembled WGS sequence"/>
</dbReference>
<keyword evidence="3" id="KW-1185">Reference proteome</keyword>
<name>A0A3L9YUS5_9FLAO</name>
<dbReference type="EMBL" id="REFC01000012">
    <property type="protein sequence ID" value="RMA64416.1"/>
    <property type="molecule type" value="Genomic_DNA"/>
</dbReference>
<dbReference type="RefSeq" id="WP_121906863.1">
    <property type="nucleotide sequence ID" value="NZ_REFC01000012.1"/>
</dbReference>
<dbReference type="OrthoDB" id="1449049at2"/>
<evidence type="ECO:0000256" key="1">
    <source>
        <dbReference type="SAM" id="SignalP"/>
    </source>
</evidence>
<gene>
    <name evidence="2" type="ORF">BXY75_1291</name>
</gene>